<feature type="domain" description="YrdC-like" evidence="13">
    <location>
        <begin position="6"/>
        <end position="195"/>
    </location>
</feature>
<keyword evidence="10" id="KW-0067">ATP-binding</keyword>
<dbReference type="Pfam" id="PF01300">
    <property type="entry name" value="Sua5_yciO_yrdC"/>
    <property type="match status" value="1"/>
</dbReference>
<dbReference type="GO" id="GO:0061710">
    <property type="term" value="F:L-threonylcarbamoyladenylate synthase"/>
    <property type="evidence" value="ECO:0007669"/>
    <property type="project" value="UniProtKB-EC"/>
</dbReference>
<name>A0A3B1DHT1_9ZZZZ</name>
<dbReference type="PROSITE" id="PS51163">
    <property type="entry name" value="YRDC"/>
    <property type="match status" value="1"/>
</dbReference>
<dbReference type="NCBIfam" id="TIGR00057">
    <property type="entry name" value="L-threonylcarbamoyladenylate synthase"/>
    <property type="match status" value="1"/>
</dbReference>
<dbReference type="GO" id="GO:0003725">
    <property type="term" value="F:double-stranded RNA binding"/>
    <property type="evidence" value="ECO:0007669"/>
    <property type="project" value="InterPro"/>
</dbReference>
<evidence type="ECO:0000256" key="5">
    <source>
        <dbReference type="ARBA" id="ARBA00022490"/>
    </source>
</evidence>
<proteinExistence type="inferred from homology"/>
<evidence type="ECO:0000256" key="6">
    <source>
        <dbReference type="ARBA" id="ARBA00022679"/>
    </source>
</evidence>
<dbReference type="InterPro" id="IPR005145">
    <property type="entry name" value="Sua5_C"/>
</dbReference>
<evidence type="ECO:0000256" key="7">
    <source>
        <dbReference type="ARBA" id="ARBA00022694"/>
    </source>
</evidence>
<protein>
    <recommendedName>
        <fullName evidence="4">Threonylcarbamoyl-AMP synthase</fullName>
        <ecNumber evidence="3">2.7.7.87</ecNumber>
    </recommendedName>
    <alternativeName>
        <fullName evidence="11">L-threonylcarbamoyladenylate synthase</fullName>
    </alternativeName>
</protein>
<sequence length="323" mass="34379">MSIPIGHDVAHAAALLKSNELVAIPTETVYGLGANGLSPNAVAKIFAAKNRPFFDPLILHVAQFSAIEQLVQTVPSQAKLLAEAFCPGPLTLVLPKSNLVPDIVTSGLPNVAIRIPQHPLALELLRAVDIPVAAPSANLFGQLSPTTAKHVADQLGEDVSYILDGGPCSIGVESTVLQLAIDEKTPPLLLRLGGMTLEQIEEVIGEVAIPNPKAHPSTMAQPAPGMLPKHYAPQKPLLLVKEIESYLPDCPTGLLTLQSVPNIERFTAVEVLSESGDLIEATAHFFAALHRLQKMEIEQIIAVPFPEKGLGRALNDRLARASD</sequence>
<dbReference type="GO" id="GO:0000049">
    <property type="term" value="F:tRNA binding"/>
    <property type="evidence" value="ECO:0007669"/>
    <property type="project" value="TreeGrafter"/>
</dbReference>
<keyword evidence="5" id="KW-0963">Cytoplasm</keyword>
<evidence type="ECO:0000256" key="1">
    <source>
        <dbReference type="ARBA" id="ARBA00004496"/>
    </source>
</evidence>
<keyword evidence="6 14" id="KW-0808">Transferase</keyword>
<dbReference type="GO" id="GO:0005737">
    <property type="term" value="C:cytoplasm"/>
    <property type="evidence" value="ECO:0007669"/>
    <property type="project" value="UniProtKB-SubCell"/>
</dbReference>
<dbReference type="EC" id="2.7.7.87" evidence="3"/>
<evidence type="ECO:0000256" key="11">
    <source>
        <dbReference type="ARBA" id="ARBA00029774"/>
    </source>
</evidence>
<dbReference type="Pfam" id="PF03481">
    <property type="entry name" value="Sua5_C"/>
    <property type="match status" value="1"/>
</dbReference>
<dbReference type="PIRSF" id="PIRSF004930">
    <property type="entry name" value="Tln_factor_SUA5"/>
    <property type="match status" value="1"/>
</dbReference>
<dbReference type="EMBL" id="UOGL01000209">
    <property type="protein sequence ID" value="VAX38471.1"/>
    <property type="molecule type" value="Genomic_DNA"/>
</dbReference>
<dbReference type="Gene3D" id="3.90.870.10">
    <property type="entry name" value="DHBP synthase"/>
    <property type="match status" value="1"/>
</dbReference>
<dbReference type="AlphaFoldDB" id="A0A3B1DHT1"/>
<evidence type="ECO:0000256" key="8">
    <source>
        <dbReference type="ARBA" id="ARBA00022695"/>
    </source>
</evidence>
<comment type="similarity">
    <text evidence="2">Belongs to the SUA5 family.</text>
</comment>
<evidence type="ECO:0000256" key="4">
    <source>
        <dbReference type="ARBA" id="ARBA00015492"/>
    </source>
</evidence>
<dbReference type="InterPro" id="IPR050156">
    <property type="entry name" value="TC-AMP_synthase_SUA5"/>
</dbReference>
<dbReference type="InterPro" id="IPR038385">
    <property type="entry name" value="Sua5/YwlC_C"/>
</dbReference>
<organism evidence="14">
    <name type="scientific">hydrothermal vent metagenome</name>
    <dbReference type="NCBI Taxonomy" id="652676"/>
    <lineage>
        <taxon>unclassified sequences</taxon>
        <taxon>metagenomes</taxon>
        <taxon>ecological metagenomes</taxon>
    </lineage>
</organism>
<evidence type="ECO:0000256" key="9">
    <source>
        <dbReference type="ARBA" id="ARBA00022741"/>
    </source>
</evidence>
<dbReference type="Gene3D" id="3.40.50.11030">
    <property type="entry name" value="Threonylcarbamoyl-AMP synthase, C-terminal domain"/>
    <property type="match status" value="1"/>
</dbReference>
<evidence type="ECO:0000256" key="12">
    <source>
        <dbReference type="ARBA" id="ARBA00048366"/>
    </source>
</evidence>
<dbReference type="FunFam" id="3.90.870.10:FF:000009">
    <property type="entry name" value="Threonylcarbamoyl-AMP synthase, putative"/>
    <property type="match status" value="1"/>
</dbReference>
<keyword evidence="8 14" id="KW-0548">Nucleotidyltransferase</keyword>
<reference evidence="14" key="1">
    <citation type="submission" date="2018-06" db="EMBL/GenBank/DDBJ databases">
        <authorList>
            <person name="Zhirakovskaya E."/>
        </authorList>
    </citation>
    <scope>NUCLEOTIDE SEQUENCE</scope>
</reference>
<gene>
    <name evidence="14" type="ORF">MNBD_PLANCTO02-2980</name>
</gene>
<evidence type="ECO:0000256" key="3">
    <source>
        <dbReference type="ARBA" id="ARBA00012584"/>
    </source>
</evidence>
<comment type="subcellular location">
    <subcellularLocation>
        <location evidence="1">Cytoplasm</location>
    </subcellularLocation>
</comment>
<dbReference type="SUPFAM" id="SSF55821">
    <property type="entry name" value="YrdC/RibB"/>
    <property type="match status" value="1"/>
</dbReference>
<evidence type="ECO:0000256" key="2">
    <source>
        <dbReference type="ARBA" id="ARBA00007663"/>
    </source>
</evidence>
<accession>A0A3B1DHT1</accession>
<dbReference type="InterPro" id="IPR006070">
    <property type="entry name" value="Sua5-like_dom"/>
</dbReference>
<dbReference type="GO" id="GO:0006450">
    <property type="term" value="P:regulation of translational fidelity"/>
    <property type="evidence" value="ECO:0007669"/>
    <property type="project" value="TreeGrafter"/>
</dbReference>
<comment type="catalytic activity">
    <reaction evidence="12">
        <text>L-threonine + hydrogencarbonate + ATP = L-threonylcarbamoyladenylate + diphosphate + H2O</text>
        <dbReference type="Rhea" id="RHEA:36407"/>
        <dbReference type="ChEBI" id="CHEBI:15377"/>
        <dbReference type="ChEBI" id="CHEBI:17544"/>
        <dbReference type="ChEBI" id="CHEBI:30616"/>
        <dbReference type="ChEBI" id="CHEBI:33019"/>
        <dbReference type="ChEBI" id="CHEBI:57926"/>
        <dbReference type="ChEBI" id="CHEBI:73682"/>
        <dbReference type="EC" id="2.7.7.87"/>
    </reaction>
</comment>
<dbReference type="InterPro" id="IPR017945">
    <property type="entry name" value="DHBP_synth_RibB-like_a/b_dom"/>
</dbReference>
<dbReference type="PANTHER" id="PTHR17490">
    <property type="entry name" value="SUA5"/>
    <property type="match status" value="1"/>
</dbReference>
<evidence type="ECO:0000256" key="10">
    <source>
        <dbReference type="ARBA" id="ARBA00022840"/>
    </source>
</evidence>
<keyword evidence="7" id="KW-0819">tRNA processing</keyword>
<dbReference type="PANTHER" id="PTHR17490:SF16">
    <property type="entry name" value="THREONYLCARBAMOYL-AMP SYNTHASE"/>
    <property type="match status" value="1"/>
</dbReference>
<evidence type="ECO:0000259" key="13">
    <source>
        <dbReference type="PROSITE" id="PS51163"/>
    </source>
</evidence>
<evidence type="ECO:0000313" key="14">
    <source>
        <dbReference type="EMBL" id="VAX38471.1"/>
    </source>
</evidence>
<keyword evidence="9" id="KW-0547">Nucleotide-binding</keyword>
<dbReference type="InterPro" id="IPR010923">
    <property type="entry name" value="T(6)A37_SUA5"/>
</dbReference>
<dbReference type="GO" id="GO:0008033">
    <property type="term" value="P:tRNA processing"/>
    <property type="evidence" value="ECO:0007669"/>
    <property type="project" value="UniProtKB-KW"/>
</dbReference>
<dbReference type="GO" id="GO:0005524">
    <property type="term" value="F:ATP binding"/>
    <property type="evidence" value="ECO:0007669"/>
    <property type="project" value="UniProtKB-KW"/>
</dbReference>